<dbReference type="AlphaFoldDB" id="A0AAW1QUZ6"/>
<sequence>MACDHQGQGCKNEEGSEGVKQATFSFPVYWVHFAWLARCRCASQFPHNSEGGQPGPAAARSHAYKKSLLSRINIPDSKELSVTTASRKGLLGFAPIDFDRAGIPVQLPGLCLISVYEHRLKKRSQPGMVVALCRWLWLESASSRELSRVNILPHIPAHQMQAATQHARSNDACRDIDKKPLESKVALFDVCLWAMERESDHQFCSTDH</sequence>
<reference evidence="1 2" key="1">
    <citation type="journal article" date="2024" name="Nat. Commun.">
        <title>Phylogenomics reveals the evolutionary origins of lichenization in chlorophyte algae.</title>
        <authorList>
            <person name="Puginier C."/>
            <person name="Libourel C."/>
            <person name="Otte J."/>
            <person name="Skaloud P."/>
            <person name="Haon M."/>
            <person name="Grisel S."/>
            <person name="Petersen M."/>
            <person name="Berrin J.G."/>
            <person name="Delaux P.M."/>
            <person name="Dal Grande F."/>
            <person name="Keller J."/>
        </authorList>
    </citation>
    <scope>NUCLEOTIDE SEQUENCE [LARGE SCALE GENOMIC DNA]</scope>
    <source>
        <strain evidence="1 2">SAG 2145</strain>
    </source>
</reference>
<protein>
    <submittedName>
        <fullName evidence="1">Uncharacterized protein</fullName>
    </submittedName>
</protein>
<comment type="caution">
    <text evidence="1">The sequence shown here is derived from an EMBL/GenBank/DDBJ whole genome shotgun (WGS) entry which is preliminary data.</text>
</comment>
<gene>
    <name evidence="1" type="ORF">WJX74_010952</name>
</gene>
<proteinExistence type="predicted"/>
<dbReference type="Proteomes" id="UP001438707">
    <property type="component" value="Unassembled WGS sequence"/>
</dbReference>
<dbReference type="EMBL" id="JALJOS010000025">
    <property type="protein sequence ID" value="KAK9825341.1"/>
    <property type="molecule type" value="Genomic_DNA"/>
</dbReference>
<name>A0AAW1QUZ6_9CHLO</name>
<keyword evidence="2" id="KW-1185">Reference proteome</keyword>
<organism evidence="1 2">
    <name type="scientific">Apatococcus lobatus</name>
    <dbReference type="NCBI Taxonomy" id="904363"/>
    <lineage>
        <taxon>Eukaryota</taxon>
        <taxon>Viridiplantae</taxon>
        <taxon>Chlorophyta</taxon>
        <taxon>core chlorophytes</taxon>
        <taxon>Trebouxiophyceae</taxon>
        <taxon>Chlorellales</taxon>
        <taxon>Chlorellaceae</taxon>
        <taxon>Apatococcus</taxon>
    </lineage>
</organism>
<evidence type="ECO:0000313" key="1">
    <source>
        <dbReference type="EMBL" id="KAK9825341.1"/>
    </source>
</evidence>
<accession>A0AAW1QUZ6</accession>
<evidence type="ECO:0000313" key="2">
    <source>
        <dbReference type="Proteomes" id="UP001438707"/>
    </source>
</evidence>